<evidence type="ECO:0000256" key="1">
    <source>
        <dbReference type="ARBA" id="ARBA00010718"/>
    </source>
</evidence>
<keyword evidence="5" id="KW-0456">Lyase</keyword>
<evidence type="ECO:0000313" key="9">
    <source>
        <dbReference type="EMBL" id="MBK4735054.1"/>
    </source>
</evidence>
<protein>
    <recommendedName>
        <fullName evidence="2">carbonic anhydrase</fullName>
        <ecNumber evidence="2">4.2.1.1</ecNumber>
    </recommendedName>
</protein>
<dbReference type="GO" id="GO:0008270">
    <property type="term" value="F:zinc ion binding"/>
    <property type="evidence" value="ECO:0007669"/>
    <property type="project" value="InterPro"/>
</dbReference>
<dbReference type="PANTHER" id="PTHR18952">
    <property type="entry name" value="CARBONIC ANHYDRASE"/>
    <property type="match status" value="1"/>
</dbReference>
<reference evidence="9" key="1">
    <citation type="submission" date="2021-01" db="EMBL/GenBank/DDBJ databases">
        <title>Genome sequence of strain Noviherbaspirillum sp. DKR-6.</title>
        <authorList>
            <person name="Chaudhary D.K."/>
        </authorList>
    </citation>
    <scope>NUCLEOTIDE SEQUENCE</scope>
    <source>
        <strain evidence="9">DKR-6</strain>
    </source>
</reference>
<dbReference type="Pfam" id="PF00194">
    <property type="entry name" value="Carb_anhydrase"/>
    <property type="match status" value="1"/>
</dbReference>
<evidence type="ECO:0000256" key="5">
    <source>
        <dbReference type="ARBA" id="ARBA00023239"/>
    </source>
</evidence>
<dbReference type="InterPro" id="IPR001148">
    <property type="entry name" value="CA_dom"/>
</dbReference>
<comment type="caution">
    <text evidence="9">The sequence shown here is derived from an EMBL/GenBank/DDBJ whole genome shotgun (WGS) entry which is preliminary data.</text>
</comment>
<dbReference type="PROSITE" id="PS51144">
    <property type="entry name" value="ALPHA_CA_2"/>
    <property type="match status" value="1"/>
</dbReference>
<dbReference type="AlphaFoldDB" id="A0A934W7U0"/>
<keyword evidence="7" id="KW-0732">Signal</keyword>
<dbReference type="CDD" id="cd03124">
    <property type="entry name" value="alpha_CA_prokaryotic_like"/>
    <property type="match status" value="1"/>
</dbReference>
<dbReference type="RefSeq" id="WP_200591813.1">
    <property type="nucleotide sequence ID" value="NZ_JAEPBG010000003.1"/>
</dbReference>
<keyword evidence="3" id="KW-0479">Metal-binding</keyword>
<evidence type="ECO:0000313" key="10">
    <source>
        <dbReference type="Proteomes" id="UP000622890"/>
    </source>
</evidence>
<dbReference type="GO" id="GO:0004089">
    <property type="term" value="F:carbonate dehydratase activity"/>
    <property type="evidence" value="ECO:0007669"/>
    <property type="project" value="UniProtKB-EC"/>
</dbReference>
<evidence type="ECO:0000256" key="6">
    <source>
        <dbReference type="ARBA" id="ARBA00048348"/>
    </source>
</evidence>
<dbReference type="Proteomes" id="UP000622890">
    <property type="component" value="Unassembled WGS sequence"/>
</dbReference>
<dbReference type="SUPFAM" id="SSF51069">
    <property type="entry name" value="Carbonic anhydrase"/>
    <property type="match status" value="1"/>
</dbReference>
<evidence type="ECO:0000256" key="3">
    <source>
        <dbReference type="ARBA" id="ARBA00022723"/>
    </source>
</evidence>
<proteinExistence type="inferred from homology"/>
<comment type="catalytic activity">
    <reaction evidence="6">
        <text>hydrogencarbonate + H(+) = CO2 + H2O</text>
        <dbReference type="Rhea" id="RHEA:10748"/>
        <dbReference type="ChEBI" id="CHEBI:15377"/>
        <dbReference type="ChEBI" id="CHEBI:15378"/>
        <dbReference type="ChEBI" id="CHEBI:16526"/>
        <dbReference type="ChEBI" id="CHEBI:17544"/>
        <dbReference type="EC" id="4.2.1.1"/>
    </reaction>
</comment>
<feature type="domain" description="Alpha-carbonic anhydrase" evidence="8">
    <location>
        <begin position="25"/>
        <end position="249"/>
    </location>
</feature>
<evidence type="ECO:0000256" key="2">
    <source>
        <dbReference type="ARBA" id="ARBA00012925"/>
    </source>
</evidence>
<dbReference type="PANTHER" id="PTHR18952:SF265">
    <property type="entry name" value="CARBONIC ANHYDRASE"/>
    <property type="match status" value="1"/>
</dbReference>
<name>A0A934W7U0_9BURK</name>
<gene>
    <name evidence="9" type="ORF">JJB74_10580</name>
</gene>
<feature type="chain" id="PRO_5036841248" description="carbonic anhydrase" evidence="7">
    <location>
        <begin position="22"/>
        <end position="249"/>
    </location>
</feature>
<accession>A0A934W7U0</accession>
<sequence length="249" mass="27082">MKFKLLLVSLSAALASHAALAETHAHWSYQGKTDAAHWSELDEGYATCKLGKHQSPINIETRRARRADLQPIDFAYAQSAAEVVNNGHTIQVNLPEGGKVGIDGQPYQLLQFHFHTPSEEKINGKAYPLVAHMVHKNAEGKLAVVAVLFKQGSENRALKPVFAAMPTAEGEKAALGNGFDAAALLPVNHGYYAYTGSLTTPPCSEEVTWRVLKTPVEVSSAQLAAFKKLYPMNARPVQPLNDRSVEASR</sequence>
<dbReference type="Gene3D" id="3.10.200.10">
    <property type="entry name" value="Alpha carbonic anhydrase"/>
    <property type="match status" value="1"/>
</dbReference>
<dbReference type="InterPro" id="IPR023561">
    <property type="entry name" value="Carbonic_anhydrase_a-class"/>
</dbReference>
<keyword evidence="10" id="KW-1185">Reference proteome</keyword>
<dbReference type="SMART" id="SM01057">
    <property type="entry name" value="Carb_anhydrase"/>
    <property type="match status" value="1"/>
</dbReference>
<keyword evidence="4" id="KW-0862">Zinc</keyword>
<feature type="signal peptide" evidence="7">
    <location>
        <begin position="1"/>
        <end position="21"/>
    </location>
</feature>
<evidence type="ECO:0000256" key="7">
    <source>
        <dbReference type="SAM" id="SignalP"/>
    </source>
</evidence>
<dbReference type="InterPro" id="IPR041891">
    <property type="entry name" value="Alpha_CA_prokaryot-like"/>
</dbReference>
<evidence type="ECO:0000259" key="8">
    <source>
        <dbReference type="PROSITE" id="PS51144"/>
    </source>
</evidence>
<dbReference type="EC" id="4.2.1.1" evidence="2"/>
<dbReference type="EMBL" id="JAEPBG010000003">
    <property type="protein sequence ID" value="MBK4735054.1"/>
    <property type="molecule type" value="Genomic_DNA"/>
</dbReference>
<organism evidence="9 10">
    <name type="scientific">Noviherbaspirillum pedocola</name>
    <dbReference type="NCBI Taxonomy" id="2801341"/>
    <lineage>
        <taxon>Bacteria</taxon>
        <taxon>Pseudomonadati</taxon>
        <taxon>Pseudomonadota</taxon>
        <taxon>Betaproteobacteria</taxon>
        <taxon>Burkholderiales</taxon>
        <taxon>Oxalobacteraceae</taxon>
        <taxon>Noviherbaspirillum</taxon>
    </lineage>
</organism>
<dbReference type="InterPro" id="IPR036398">
    <property type="entry name" value="CA_dom_sf"/>
</dbReference>
<evidence type="ECO:0000256" key="4">
    <source>
        <dbReference type="ARBA" id="ARBA00022833"/>
    </source>
</evidence>
<comment type="similarity">
    <text evidence="1">Belongs to the alpha-carbonic anhydrase family.</text>
</comment>